<name>A0A5R9IT69_9GAMM</name>
<comment type="catalytic activity">
    <reaction evidence="1">
        <text>[protein]-peptidylproline (omega=180) = [protein]-peptidylproline (omega=0)</text>
        <dbReference type="Rhea" id="RHEA:16237"/>
        <dbReference type="Rhea" id="RHEA-COMP:10747"/>
        <dbReference type="Rhea" id="RHEA-COMP:10748"/>
        <dbReference type="ChEBI" id="CHEBI:83833"/>
        <dbReference type="ChEBI" id="CHEBI:83834"/>
        <dbReference type="EC" id="5.2.1.8"/>
    </reaction>
</comment>
<comment type="similarity">
    <text evidence="2">Belongs to the PpiC/parvulin rotamase family.</text>
</comment>
<dbReference type="Pfam" id="PF13145">
    <property type="entry name" value="Rotamase_2"/>
    <property type="match status" value="1"/>
</dbReference>
<dbReference type="InterPro" id="IPR050245">
    <property type="entry name" value="PrsA_foldase"/>
</dbReference>
<sequence length="281" mass="32395">MKITQLIKEPLTHFIVIAVGLFLAFDVMNDNEDDAQHVINVSSGRVEQLHQRFVKVWQRTPTQEEMDKLINNYVMDEIYAREARGLGLDVNDGVIRKRLRQKMEFMMQDITSAQPPDAQELARFFKENQNKYREPNAYSFQQVFISDDSPEKIINVWVGQQQKRINKGLEPEGASSLLPKSLQSQSLSIVARLFGNEFAKALSVQPIEQWSGPIRSGYGLHFIYISDIQHGSLPKLSQIEDNVLADWRYQKNLANQKSYEQDLLDRYEVNVNMPTLVAGDY</sequence>
<accession>A0A5R9IT69</accession>
<dbReference type="EC" id="5.2.1.8" evidence="3"/>
<dbReference type="PANTHER" id="PTHR47245">
    <property type="entry name" value="PEPTIDYLPROLYL ISOMERASE"/>
    <property type="match status" value="1"/>
</dbReference>
<dbReference type="Gene3D" id="1.10.4030.10">
    <property type="entry name" value="Porin chaperone SurA, peptide-binding domain"/>
    <property type="match status" value="1"/>
</dbReference>
<reference evidence="6 7" key="1">
    <citation type="submission" date="2019-05" db="EMBL/GenBank/DDBJ databases">
        <title>Genome sequences of Thalassotalea litorea 1K03283.</title>
        <authorList>
            <person name="Zhang D."/>
        </authorList>
    </citation>
    <scope>NUCLEOTIDE SEQUENCE [LARGE SCALE GENOMIC DNA]</scope>
    <source>
        <strain evidence="6 7">MCCC 1K03283</strain>
    </source>
</reference>
<dbReference type="AlphaFoldDB" id="A0A5R9IT69"/>
<gene>
    <name evidence="6" type="ORF">FE810_09330</name>
</gene>
<feature type="domain" description="PpiC" evidence="5">
    <location>
        <begin position="116"/>
        <end position="241"/>
    </location>
</feature>
<proteinExistence type="inferred from homology"/>
<evidence type="ECO:0000256" key="1">
    <source>
        <dbReference type="ARBA" id="ARBA00000971"/>
    </source>
</evidence>
<evidence type="ECO:0000313" key="7">
    <source>
        <dbReference type="Proteomes" id="UP000307790"/>
    </source>
</evidence>
<comment type="caution">
    <text evidence="6">The sequence shown here is derived from an EMBL/GenBank/DDBJ whole genome shotgun (WGS) entry which is preliminary data.</text>
</comment>
<evidence type="ECO:0000256" key="3">
    <source>
        <dbReference type="ARBA" id="ARBA00013194"/>
    </source>
</evidence>
<evidence type="ECO:0000256" key="4">
    <source>
        <dbReference type="ARBA" id="ARBA00023110"/>
    </source>
</evidence>
<evidence type="ECO:0000259" key="5">
    <source>
        <dbReference type="Pfam" id="PF13145"/>
    </source>
</evidence>
<evidence type="ECO:0000256" key="2">
    <source>
        <dbReference type="ARBA" id="ARBA00007656"/>
    </source>
</evidence>
<dbReference type="InterPro" id="IPR046357">
    <property type="entry name" value="PPIase_dom_sf"/>
</dbReference>
<dbReference type="OrthoDB" id="196786at2"/>
<dbReference type="Gene3D" id="3.10.50.40">
    <property type="match status" value="1"/>
</dbReference>
<keyword evidence="7" id="KW-1185">Reference proteome</keyword>
<dbReference type="RefSeq" id="WP_138319788.1">
    <property type="nucleotide sequence ID" value="NZ_VCBC01000008.1"/>
</dbReference>
<dbReference type="EMBL" id="VCBC01000008">
    <property type="protein sequence ID" value="TLU65118.1"/>
    <property type="molecule type" value="Genomic_DNA"/>
</dbReference>
<protein>
    <recommendedName>
        <fullName evidence="3">peptidylprolyl isomerase</fullName>
        <ecNumber evidence="3">5.2.1.8</ecNumber>
    </recommendedName>
</protein>
<keyword evidence="6" id="KW-0413">Isomerase</keyword>
<dbReference type="GO" id="GO:0003755">
    <property type="term" value="F:peptidyl-prolyl cis-trans isomerase activity"/>
    <property type="evidence" value="ECO:0007669"/>
    <property type="project" value="UniProtKB-KW"/>
</dbReference>
<dbReference type="PANTHER" id="PTHR47245:SF2">
    <property type="entry name" value="PEPTIDYL-PROLYL CIS-TRANS ISOMERASE HP_0175-RELATED"/>
    <property type="match status" value="1"/>
</dbReference>
<evidence type="ECO:0000313" key="6">
    <source>
        <dbReference type="EMBL" id="TLU65118.1"/>
    </source>
</evidence>
<dbReference type="Proteomes" id="UP000307790">
    <property type="component" value="Unassembled WGS sequence"/>
</dbReference>
<organism evidence="6 7">
    <name type="scientific">Thalassotalea litorea</name>
    <dbReference type="NCBI Taxonomy" id="2020715"/>
    <lineage>
        <taxon>Bacteria</taxon>
        <taxon>Pseudomonadati</taxon>
        <taxon>Pseudomonadota</taxon>
        <taxon>Gammaproteobacteria</taxon>
        <taxon>Alteromonadales</taxon>
        <taxon>Colwelliaceae</taxon>
        <taxon>Thalassotalea</taxon>
    </lineage>
</organism>
<keyword evidence="4" id="KW-0697">Rotamase</keyword>
<dbReference type="InterPro" id="IPR000297">
    <property type="entry name" value="PPIase_PpiC"/>
</dbReference>